<feature type="compositionally biased region" description="Polar residues" evidence="1">
    <location>
        <begin position="334"/>
        <end position="345"/>
    </location>
</feature>
<accession>A0A9Q1KAG2</accession>
<dbReference type="InterPro" id="IPR044257">
    <property type="entry name" value="TRM32-like"/>
</dbReference>
<dbReference type="AlphaFoldDB" id="A0A9Q1KAG2"/>
<dbReference type="EMBL" id="JAKOGI010000205">
    <property type="protein sequence ID" value="KAJ8439880.1"/>
    <property type="molecule type" value="Genomic_DNA"/>
</dbReference>
<sequence length="559" mass="63846">MGKHHLWKKHSYVRVEKNEPGCIWALFRVLNYQRWNNVRKMLPYYKKQKPTKNKANPDDEYQISEPMVLEGYDAIRLSSASVNSSSSKSLGTLLEEEDNARKTDFADEQPQSQDDPAELSAPSLLSLLKADPKLDGPRKHGLARSGTYPSPNNMYSLGFGRTPSRVENKHTEIWPVMSQGHELRRAKSLRMLRSSSLNETLEKFGDLVDAKARKEIKKFPSLSEKEFTSFGDHHLHRKSFSERLILLDTESHSYGSSEAPRISFDIFNNMRGSRLDSPREFDSPRHRQKLAESRLDENTNGDSFVDEQGQSNHQEDEQQTDEVASVPASEVRVQLQQDQTENSESPLAEDSVIVSQSAPSFENADSTQGSNDQSTHLQEVSEDYNEEFEYVEHVLDVLGFVGGEDQYAAWESIEETLDPALFDEIEILCPFKPNPSTKDSVAMSSSDRKVLFHLVIEALDEIHEKSFAYCSPNSLSLCLQNPTISKGKSRVLEYVWEFVSKYIHWIPELDRGLNGLVAHDMTKTSSFWKNNQTEIEYIGLDLEDLIFDELLEEFWVDDC</sequence>
<name>A0A9Q1KAG2_9CARY</name>
<evidence type="ECO:0000313" key="3">
    <source>
        <dbReference type="EMBL" id="KAJ8439880.1"/>
    </source>
</evidence>
<feature type="compositionally biased region" description="Polar residues" evidence="1">
    <location>
        <begin position="353"/>
        <end position="378"/>
    </location>
</feature>
<evidence type="ECO:0000313" key="4">
    <source>
        <dbReference type="Proteomes" id="UP001153076"/>
    </source>
</evidence>
<dbReference type="PANTHER" id="PTHR47071:SF2">
    <property type="entry name" value="PROTEIN TRM32"/>
    <property type="match status" value="1"/>
</dbReference>
<feature type="region of interest" description="Disordered" evidence="1">
    <location>
        <begin position="131"/>
        <end position="155"/>
    </location>
</feature>
<gene>
    <name evidence="3" type="ORF">Cgig2_003946</name>
</gene>
<dbReference type="InterPro" id="IPR025486">
    <property type="entry name" value="DUF4378"/>
</dbReference>
<feature type="compositionally biased region" description="Polar residues" evidence="1">
    <location>
        <begin position="298"/>
        <end position="312"/>
    </location>
</feature>
<keyword evidence="4" id="KW-1185">Reference proteome</keyword>
<organism evidence="3 4">
    <name type="scientific">Carnegiea gigantea</name>
    <dbReference type="NCBI Taxonomy" id="171969"/>
    <lineage>
        <taxon>Eukaryota</taxon>
        <taxon>Viridiplantae</taxon>
        <taxon>Streptophyta</taxon>
        <taxon>Embryophyta</taxon>
        <taxon>Tracheophyta</taxon>
        <taxon>Spermatophyta</taxon>
        <taxon>Magnoliopsida</taxon>
        <taxon>eudicotyledons</taxon>
        <taxon>Gunneridae</taxon>
        <taxon>Pentapetalae</taxon>
        <taxon>Caryophyllales</taxon>
        <taxon>Cactineae</taxon>
        <taxon>Cactaceae</taxon>
        <taxon>Cactoideae</taxon>
        <taxon>Echinocereeae</taxon>
        <taxon>Carnegiea</taxon>
    </lineage>
</organism>
<comment type="caution">
    <text evidence="3">The sequence shown here is derived from an EMBL/GenBank/DDBJ whole genome shotgun (WGS) entry which is preliminary data.</text>
</comment>
<feature type="domain" description="DUF4378" evidence="2">
    <location>
        <begin position="387"/>
        <end position="553"/>
    </location>
</feature>
<dbReference type="OrthoDB" id="758104at2759"/>
<reference evidence="3" key="1">
    <citation type="submission" date="2022-04" db="EMBL/GenBank/DDBJ databases">
        <title>Carnegiea gigantea Genome sequencing and assembly v2.</title>
        <authorList>
            <person name="Copetti D."/>
            <person name="Sanderson M.J."/>
            <person name="Burquez A."/>
            <person name="Wojciechowski M.F."/>
        </authorList>
    </citation>
    <scope>NUCLEOTIDE SEQUENCE</scope>
    <source>
        <strain evidence="3">SGP5-SGP5p</strain>
        <tissue evidence="3">Aerial part</tissue>
    </source>
</reference>
<dbReference type="Pfam" id="PF14309">
    <property type="entry name" value="DUF4378"/>
    <property type="match status" value="1"/>
</dbReference>
<evidence type="ECO:0000256" key="1">
    <source>
        <dbReference type="SAM" id="MobiDB-lite"/>
    </source>
</evidence>
<dbReference type="PANTHER" id="PTHR47071">
    <property type="entry name" value="PROTEIN TRM32"/>
    <property type="match status" value="1"/>
</dbReference>
<protein>
    <recommendedName>
        <fullName evidence="2">DUF4378 domain-containing protein</fullName>
    </recommendedName>
</protein>
<dbReference type="Proteomes" id="UP001153076">
    <property type="component" value="Unassembled WGS sequence"/>
</dbReference>
<evidence type="ECO:0000259" key="2">
    <source>
        <dbReference type="Pfam" id="PF14309"/>
    </source>
</evidence>
<feature type="region of interest" description="Disordered" evidence="1">
    <location>
        <begin position="291"/>
        <end position="380"/>
    </location>
</feature>
<proteinExistence type="predicted"/>